<dbReference type="EMBL" id="JACYNR010000076">
    <property type="protein sequence ID" value="MBD8129356.1"/>
    <property type="molecule type" value="Genomic_DNA"/>
</dbReference>
<reference evidence="1 2" key="1">
    <citation type="journal article" date="2020" name="FEMS Microbiol. Ecol.">
        <title>Temporal dynamics of bacterial communities during seed development and maturation.</title>
        <authorList>
            <person name="Chesneau G."/>
            <person name="Torres-Cortes G."/>
            <person name="Briand M."/>
            <person name="Darrasse A."/>
            <person name="Preveaux A."/>
            <person name="Marais C."/>
            <person name="Jacques M.A."/>
            <person name="Shade A."/>
            <person name="Barret M."/>
        </authorList>
    </citation>
    <scope>NUCLEOTIDE SEQUENCE [LARGE SCALE GENOMIC DNA]</scope>
    <source>
        <strain evidence="1 2">CFBP13709</strain>
    </source>
</reference>
<accession>A0ACC5PVP5</accession>
<name>A0ACC5PVP5_ENTAG</name>
<organism evidence="1 2">
    <name type="scientific">Enterobacter agglomerans</name>
    <name type="common">Erwinia herbicola</name>
    <name type="synonym">Pantoea agglomerans</name>
    <dbReference type="NCBI Taxonomy" id="549"/>
    <lineage>
        <taxon>Bacteria</taxon>
        <taxon>Pseudomonadati</taxon>
        <taxon>Pseudomonadota</taxon>
        <taxon>Gammaproteobacteria</taxon>
        <taxon>Enterobacterales</taxon>
        <taxon>Erwiniaceae</taxon>
        <taxon>Pantoea</taxon>
        <taxon>Pantoea agglomerans group</taxon>
    </lineage>
</organism>
<evidence type="ECO:0000313" key="2">
    <source>
        <dbReference type="Proteomes" id="UP000610459"/>
    </source>
</evidence>
<evidence type="ECO:0000313" key="1">
    <source>
        <dbReference type="EMBL" id="MBD8129356.1"/>
    </source>
</evidence>
<gene>
    <name evidence="1" type="ORF">IFT41_25005</name>
</gene>
<protein>
    <submittedName>
        <fullName evidence="1">Uncharacterized protein</fullName>
    </submittedName>
</protein>
<keyword evidence="2" id="KW-1185">Reference proteome</keyword>
<dbReference type="Proteomes" id="UP000610459">
    <property type="component" value="Unassembled WGS sequence"/>
</dbReference>
<comment type="caution">
    <text evidence="1">The sequence shown here is derived from an EMBL/GenBank/DDBJ whole genome shotgun (WGS) entry which is preliminary data.</text>
</comment>
<proteinExistence type="predicted"/>
<sequence>MNKMPKKAWSDKDLAYIERVAGKVPVPVMAAAINKTVPAVKVKAYSIGLKLRVPVDVLRKHWPEYVTEGSSHA</sequence>